<reference evidence="2 3" key="1">
    <citation type="journal article" date="2016" name="BMC Genomics">
        <title>Comparative genomics reveals Cyclospora cayetanensis possesses coccidia-like metabolism and invasion components but unique surface antigens.</title>
        <authorList>
            <person name="Liu S."/>
            <person name="Wang L."/>
            <person name="Zheng H."/>
            <person name="Xu Z."/>
            <person name="Roellig D.M."/>
            <person name="Li N."/>
            <person name="Frace M.A."/>
            <person name="Tang K."/>
            <person name="Arrowood M.J."/>
            <person name="Moss D.M."/>
            <person name="Zhang L."/>
            <person name="Feng Y."/>
            <person name="Xiao L."/>
        </authorList>
    </citation>
    <scope>NUCLEOTIDE SEQUENCE [LARGE SCALE GENOMIC DNA]</scope>
    <source>
        <strain evidence="2 3">CHN_HEN01</strain>
    </source>
</reference>
<keyword evidence="2" id="KW-0436">Ligase</keyword>
<feature type="domain" description="E3 UFM1-protein ligase 1-like N-terminal" evidence="1">
    <location>
        <begin position="20"/>
        <end position="81"/>
    </location>
</feature>
<dbReference type="Proteomes" id="UP000095192">
    <property type="component" value="Unassembled WGS sequence"/>
</dbReference>
<dbReference type="GO" id="GO:0016874">
    <property type="term" value="F:ligase activity"/>
    <property type="evidence" value="ECO:0007669"/>
    <property type="project" value="UniProtKB-KW"/>
</dbReference>
<dbReference type="InterPro" id="IPR056579">
    <property type="entry name" value="Ufl1_N"/>
</dbReference>
<evidence type="ECO:0000313" key="3">
    <source>
        <dbReference type="Proteomes" id="UP000095192"/>
    </source>
</evidence>
<dbReference type="VEuPathDB" id="ToxoDB:cyc_03401"/>
<dbReference type="Pfam" id="PF09743">
    <property type="entry name" value="E3_UFM1_ligase"/>
    <property type="match status" value="1"/>
</dbReference>
<keyword evidence="3" id="KW-1185">Reference proteome</keyword>
<dbReference type="AlphaFoldDB" id="A0A1D3D5K7"/>
<comment type="caution">
    <text evidence="2">The sequence shown here is derived from an EMBL/GenBank/DDBJ whole genome shotgun (WGS) entry which is preliminary data.</text>
</comment>
<evidence type="ECO:0000259" key="1">
    <source>
        <dbReference type="Pfam" id="PF09743"/>
    </source>
</evidence>
<proteinExistence type="predicted"/>
<sequence length="115" mass="12487">MADLEALKAQFLALQSAPPQKGRLNVAEAAQSLSLSSEAVGLKAEELCRKSAGLCILDGDLISSSYLSNLAAEVEETLEVATASSQTQRGECRYRSREKEAYLLHFRLHSLHAHS</sequence>
<gene>
    <name evidence="2" type="ORF">cyc_03401</name>
</gene>
<dbReference type="EMBL" id="JROU02000646">
    <property type="protein sequence ID" value="OEH78721.1"/>
    <property type="molecule type" value="Genomic_DNA"/>
</dbReference>
<dbReference type="VEuPathDB" id="ToxoDB:LOC34620102"/>
<organism evidence="2 3">
    <name type="scientific">Cyclospora cayetanensis</name>
    <dbReference type="NCBI Taxonomy" id="88456"/>
    <lineage>
        <taxon>Eukaryota</taxon>
        <taxon>Sar</taxon>
        <taxon>Alveolata</taxon>
        <taxon>Apicomplexa</taxon>
        <taxon>Conoidasida</taxon>
        <taxon>Coccidia</taxon>
        <taxon>Eucoccidiorida</taxon>
        <taxon>Eimeriorina</taxon>
        <taxon>Eimeriidae</taxon>
        <taxon>Cyclospora</taxon>
    </lineage>
</organism>
<accession>A0A1D3D5K7</accession>
<protein>
    <submittedName>
        <fullName evidence="2">E3 UFM1-protein ligase</fullName>
    </submittedName>
</protein>
<name>A0A1D3D5K7_9EIME</name>
<dbReference type="InParanoid" id="A0A1D3D5K7"/>
<evidence type="ECO:0000313" key="2">
    <source>
        <dbReference type="EMBL" id="OEH78721.1"/>
    </source>
</evidence>